<dbReference type="OrthoDB" id="5142910at2759"/>
<dbReference type="EMBL" id="JAACLJ010000001">
    <property type="protein sequence ID" value="KAF4595829.1"/>
    <property type="molecule type" value="Genomic_DNA"/>
</dbReference>
<gene>
    <name evidence="1" type="ORF">GQ602_001442</name>
</gene>
<reference evidence="1 2" key="1">
    <citation type="journal article" date="2020" name="G3 (Bethesda)">
        <title>Genetic Underpinnings of Host Manipulation by Ophiocordyceps as Revealed by Comparative Transcriptomics.</title>
        <authorList>
            <person name="Will I."/>
            <person name="Das B."/>
            <person name="Trinh T."/>
            <person name="Brachmann A."/>
            <person name="Ohm R.A."/>
            <person name="de Bekker C."/>
        </authorList>
    </citation>
    <scope>NUCLEOTIDE SEQUENCE [LARGE SCALE GENOMIC DNA]</scope>
    <source>
        <strain evidence="1 2">EC05</strain>
    </source>
</reference>
<dbReference type="AlphaFoldDB" id="A0A8H4VH84"/>
<sequence length="184" mass="20208">MSRPPSPVSSCPLRRLQVRVGPDTSVYQASQFVGGMALTLDGQPSTATGRYCLMLVVRCAQRNMLSIRLSELLQHPQGPADSISVDGDALQLTIKVPSQRHEIRVAFEHGRDFSLSVCMLNSSLTSGLLEQFQADVSRGCDEGLCAQFYLERLQSHRREFWLSRLMGSDAQETAALAPNQNAAV</sequence>
<comment type="caution">
    <text evidence="1">The sequence shown here is derived from an EMBL/GenBank/DDBJ whole genome shotgun (WGS) entry which is preliminary data.</text>
</comment>
<dbReference type="Proteomes" id="UP000562929">
    <property type="component" value="Unassembled WGS sequence"/>
</dbReference>
<evidence type="ECO:0000313" key="1">
    <source>
        <dbReference type="EMBL" id="KAF4595829.1"/>
    </source>
</evidence>
<accession>A0A8H4VH84</accession>
<keyword evidence="2" id="KW-1185">Reference proteome</keyword>
<name>A0A8H4VH84_9HYPO</name>
<evidence type="ECO:0000313" key="2">
    <source>
        <dbReference type="Proteomes" id="UP000562929"/>
    </source>
</evidence>
<organism evidence="1 2">
    <name type="scientific">Ophiocordyceps camponoti-floridani</name>
    <dbReference type="NCBI Taxonomy" id="2030778"/>
    <lineage>
        <taxon>Eukaryota</taxon>
        <taxon>Fungi</taxon>
        <taxon>Dikarya</taxon>
        <taxon>Ascomycota</taxon>
        <taxon>Pezizomycotina</taxon>
        <taxon>Sordariomycetes</taxon>
        <taxon>Hypocreomycetidae</taxon>
        <taxon>Hypocreales</taxon>
        <taxon>Ophiocordycipitaceae</taxon>
        <taxon>Ophiocordyceps</taxon>
    </lineage>
</organism>
<protein>
    <submittedName>
        <fullName evidence="1">Uncharacterized protein</fullName>
    </submittedName>
</protein>
<proteinExistence type="predicted"/>